<feature type="compositionally biased region" description="Basic and acidic residues" evidence="1">
    <location>
        <begin position="85"/>
        <end position="98"/>
    </location>
</feature>
<comment type="caution">
    <text evidence="2">The sequence shown here is derived from an EMBL/GenBank/DDBJ whole genome shotgun (WGS) entry which is preliminary data.</text>
</comment>
<organism evidence="2 3">
    <name type="scientific">Ameca splendens</name>
    <dbReference type="NCBI Taxonomy" id="208324"/>
    <lineage>
        <taxon>Eukaryota</taxon>
        <taxon>Metazoa</taxon>
        <taxon>Chordata</taxon>
        <taxon>Craniata</taxon>
        <taxon>Vertebrata</taxon>
        <taxon>Euteleostomi</taxon>
        <taxon>Actinopterygii</taxon>
        <taxon>Neopterygii</taxon>
        <taxon>Teleostei</taxon>
        <taxon>Neoteleostei</taxon>
        <taxon>Acanthomorphata</taxon>
        <taxon>Ovalentaria</taxon>
        <taxon>Atherinomorphae</taxon>
        <taxon>Cyprinodontiformes</taxon>
        <taxon>Goodeidae</taxon>
        <taxon>Ameca</taxon>
    </lineage>
</organism>
<evidence type="ECO:0000313" key="2">
    <source>
        <dbReference type="EMBL" id="MEQ2303521.1"/>
    </source>
</evidence>
<accession>A0ABV0ZBU7</accession>
<feature type="region of interest" description="Disordered" evidence="1">
    <location>
        <begin position="70"/>
        <end position="116"/>
    </location>
</feature>
<evidence type="ECO:0000256" key="1">
    <source>
        <dbReference type="SAM" id="MobiDB-lite"/>
    </source>
</evidence>
<dbReference type="Proteomes" id="UP001469553">
    <property type="component" value="Unassembled WGS sequence"/>
</dbReference>
<reference evidence="2 3" key="1">
    <citation type="submission" date="2021-06" db="EMBL/GenBank/DDBJ databases">
        <authorList>
            <person name="Palmer J.M."/>
        </authorList>
    </citation>
    <scope>NUCLEOTIDE SEQUENCE [LARGE SCALE GENOMIC DNA]</scope>
    <source>
        <strain evidence="2 3">AS_MEX2019</strain>
        <tissue evidence="2">Muscle</tissue>
    </source>
</reference>
<name>A0ABV0ZBU7_9TELE</name>
<proteinExistence type="predicted"/>
<dbReference type="EMBL" id="JAHRIP010057781">
    <property type="protein sequence ID" value="MEQ2303521.1"/>
    <property type="molecule type" value="Genomic_DNA"/>
</dbReference>
<evidence type="ECO:0000313" key="3">
    <source>
        <dbReference type="Proteomes" id="UP001469553"/>
    </source>
</evidence>
<keyword evidence="3" id="KW-1185">Reference proteome</keyword>
<feature type="region of interest" description="Disordered" evidence="1">
    <location>
        <begin position="16"/>
        <end position="46"/>
    </location>
</feature>
<protein>
    <submittedName>
        <fullName evidence="2">Uncharacterized protein</fullName>
    </submittedName>
</protein>
<sequence>MVENWLLGLGRAQSEEATGSTFYVGPPSTERNIGIRPHPSWVAGKGETQTEDIVVLCKEHVKDLLNPATMSSAEEAEPEVSGEFQCHHCAEKSSEKGNQRLSAGGMAGRGAHHRSQ</sequence>
<gene>
    <name evidence="2" type="ORF">AMECASPLE_017810</name>
</gene>